<dbReference type="STRING" id="37992.A0A4Z0YES0"/>
<proteinExistence type="predicted"/>
<comment type="caution">
    <text evidence="3">The sequence shown here is derived from an EMBL/GenBank/DDBJ whole genome shotgun (WGS) entry which is preliminary data.</text>
</comment>
<feature type="region of interest" description="Disordered" evidence="1">
    <location>
        <begin position="221"/>
        <end position="245"/>
    </location>
</feature>
<gene>
    <name evidence="3" type="ORF">E0Z10_g10387</name>
</gene>
<evidence type="ECO:0000313" key="3">
    <source>
        <dbReference type="EMBL" id="TGJ78378.1"/>
    </source>
</evidence>
<dbReference type="PANTHER" id="PTHR42470">
    <property type="entry name" value="VAST DOMAIN-CONTAINING PROTEIN"/>
    <property type="match status" value="1"/>
</dbReference>
<evidence type="ECO:0000259" key="2">
    <source>
        <dbReference type="Pfam" id="PF25545"/>
    </source>
</evidence>
<sequence length="505" mass="57412">MDEPSQSMKRRLNTNLETPSLPAAKRARLFETNLQQPAPKRPRASFLEDHVGPTDTISEWLESVGSDREKRCRSDSYLHASSDDPISRNLTRSASQMAYNRDADGYAVPPTPNSYAGSYAPSIAPSDDTGATPGSSRSSRALVEDPYYRDQNLAANHVHMRPRYEPFPEHIANVVDYARKKRDSPGPSPDDVYRDMALDALEMRGLDEPEVEDYFRDRVFPKPGEEDDLRRSDRQPMSRYPVPNYGTKLKISNPIPDMLYGYSRHHAFPNQQTQLISMGNEMNGTANSQSLMYPFFVIEFKGNSGDLWVATNQCLGASTSCVNIAERLNDQLRKCKSSKIKPVDSTAFSIAMNGTEARLYVSWKHSDLDYCMQKVKSFLLQDPEHYIKFRKHVKNIIDWGKDKRLKEIRESLDTLLEESRKRASEAAKSRPPPTKDSTSKSKKHKPSPLRKGSNSGLDTEQVQSGQEDPYWQWSETAGQYYHVNPDRTIEWAPLTQQPPYPESGY</sequence>
<dbReference type="OrthoDB" id="5233438at2759"/>
<dbReference type="InterPro" id="IPR057684">
    <property type="entry name" value="DUF7924"/>
</dbReference>
<dbReference type="AlphaFoldDB" id="A0A4Z0YES0"/>
<feature type="compositionally biased region" description="Polar residues" evidence="1">
    <location>
        <begin position="1"/>
        <end position="18"/>
    </location>
</feature>
<reference evidence="3 4" key="1">
    <citation type="submission" date="2019-03" db="EMBL/GenBank/DDBJ databases">
        <title>Draft genome sequence of Xylaria hypoxylon DSM 108379, a ubiquitous saprotrophic-parasitic fungi on hardwood.</title>
        <authorList>
            <person name="Buettner E."/>
            <person name="Leonhardt S."/>
            <person name="Gebauer A.M."/>
            <person name="Liers C."/>
            <person name="Hofrichter M."/>
            <person name="Kellner H."/>
        </authorList>
    </citation>
    <scope>NUCLEOTIDE SEQUENCE [LARGE SCALE GENOMIC DNA]</scope>
    <source>
        <strain evidence="3 4">DSM 108379</strain>
    </source>
</reference>
<organism evidence="3 4">
    <name type="scientific">Xylaria hypoxylon</name>
    <dbReference type="NCBI Taxonomy" id="37992"/>
    <lineage>
        <taxon>Eukaryota</taxon>
        <taxon>Fungi</taxon>
        <taxon>Dikarya</taxon>
        <taxon>Ascomycota</taxon>
        <taxon>Pezizomycotina</taxon>
        <taxon>Sordariomycetes</taxon>
        <taxon>Xylariomycetidae</taxon>
        <taxon>Xylariales</taxon>
        <taxon>Xylariaceae</taxon>
        <taxon>Xylaria</taxon>
    </lineage>
</organism>
<evidence type="ECO:0000313" key="4">
    <source>
        <dbReference type="Proteomes" id="UP000297716"/>
    </source>
</evidence>
<dbReference type="Pfam" id="PF25545">
    <property type="entry name" value="DUF7924"/>
    <property type="match status" value="1"/>
</dbReference>
<protein>
    <recommendedName>
        <fullName evidence="2">DUF7924 domain-containing protein</fullName>
    </recommendedName>
</protein>
<feature type="compositionally biased region" description="Polar residues" evidence="1">
    <location>
        <begin position="452"/>
        <end position="466"/>
    </location>
</feature>
<evidence type="ECO:0000256" key="1">
    <source>
        <dbReference type="SAM" id="MobiDB-lite"/>
    </source>
</evidence>
<feature type="compositionally biased region" description="Basic and acidic residues" evidence="1">
    <location>
        <begin position="419"/>
        <end position="428"/>
    </location>
</feature>
<dbReference type="Proteomes" id="UP000297716">
    <property type="component" value="Unassembled WGS sequence"/>
</dbReference>
<dbReference type="PANTHER" id="PTHR42470:SF1">
    <property type="entry name" value="VAST DOMAIN-CONTAINING PROTEIN"/>
    <property type="match status" value="1"/>
</dbReference>
<feature type="region of interest" description="Disordered" evidence="1">
    <location>
        <begin position="102"/>
        <end position="145"/>
    </location>
</feature>
<feature type="region of interest" description="Disordered" evidence="1">
    <location>
        <begin position="419"/>
        <end position="471"/>
    </location>
</feature>
<feature type="region of interest" description="Disordered" evidence="1">
    <location>
        <begin position="1"/>
        <end position="20"/>
    </location>
</feature>
<feature type="compositionally biased region" description="Basic and acidic residues" evidence="1">
    <location>
        <begin position="221"/>
        <end position="236"/>
    </location>
</feature>
<accession>A0A4Z0YES0</accession>
<feature type="domain" description="DUF7924" evidence="2">
    <location>
        <begin position="244"/>
        <end position="411"/>
    </location>
</feature>
<dbReference type="EMBL" id="SKBN01000399">
    <property type="protein sequence ID" value="TGJ78378.1"/>
    <property type="molecule type" value="Genomic_DNA"/>
</dbReference>
<keyword evidence="4" id="KW-1185">Reference proteome</keyword>
<name>A0A4Z0YES0_9PEZI</name>